<dbReference type="GO" id="GO:0016150">
    <property type="term" value="F:translation release factor activity, codon nonspecific"/>
    <property type="evidence" value="ECO:0007669"/>
    <property type="project" value="TreeGrafter"/>
</dbReference>
<dbReference type="OrthoDB" id="270639at2759"/>
<organism evidence="3 4">
    <name type="scientific">Talaromyces rugulosus</name>
    <name type="common">Penicillium rugulosum</name>
    <dbReference type="NCBI Taxonomy" id="121627"/>
    <lineage>
        <taxon>Eukaryota</taxon>
        <taxon>Fungi</taxon>
        <taxon>Dikarya</taxon>
        <taxon>Ascomycota</taxon>
        <taxon>Pezizomycotina</taxon>
        <taxon>Eurotiomycetes</taxon>
        <taxon>Eurotiomycetidae</taxon>
        <taxon>Eurotiales</taxon>
        <taxon>Trichocomaceae</taxon>
        <taxon>Talaromyces</taxon>
        <taxon>Talaromyces sect. Islandici</taxon>
    </lineage>
</organism>
<dbReference type="GO" id="GO:0004045">
    <property type="term" value="F:peptidyl-tRNA hydrolase activity"/>
    <property type="evidence" value="ECO:0007669"/>
    <property type="project" value="TreeGrafter"/>
</dbReference>
<dbReference type="SUPFAM" id="SSF110916">
    <property type="entry name" value="Peptidyl-tRNA hydrolase domain-like"/>
    <property type="match status" value="1"/>
</dbReference>
<evidence type="ECO:0000256" key="1">
    <source>
        <dbReference type="SAM" id="MobiDB-lite"/>
    </source>
</evidence>
<dbReference type="EMBL" id="CP055899">
    <property type="protein sequence ID" value="QKX56485.1"/>
    <property type="molecule type" value="Genomic_DNA"/>
</dbReference>
<dbReference type="InterPro" id="IPR000352">
    <property type="entry name" value="Pep_chain_release_fac_I"/>
</dbReference>
<dbReference type="PANTHER" id="PTHR11075:SF54">
    <property type="entry name" value="LARGE RIBOSOMAL SUBUNIT PROTEIN ML62"/>
    <property type="match status" value="1"/>
</dbReference>
<feature type="region of interest" description="Disordered" evidence="1">
    <location>
        <begin position="171"/>
        <end position="197"/>
    </location>
</feature>
<reference evidence="4" key="1">
    <citation type="submission" date="2020-06" db="EMBL/GenBank/DDBJ databases">
        <title>A chromosome-scale genome assembly of Talaromyces rugulosus W13939.</title>
        <authorList>
            <person name="Wang B."/>
            <person name="Guo L."/>
            <person name="Ye K."/>
            <person name="Wang L."/>
        </authorList>
    </citation>
    <scope>NUCLEOTIDE SEQUENCE [LARGE SCALE GENOMIC DNA]</scope>
    <source>
        <strain evidence="4">W13939</strain>
    </source>
</reference>
<proteinExistence type="predicted"/>
<dbReference type="Gene3D" id="3.30.160.20">
    <property type="match status" value="1"/>
</dbReference>
<gene>
    <name evidence="3" type="ORF">TRUGW13939_03590</name>
</gene>
<protein>
    <recommendedName>
        <fullName evidence="2">Prokaryotic-type class I peptide chain release factors domain-containing protein</fullName>
    </recommendedName>
</protein>
<feature type="domain" description="Prokaryotic-type class I peptide chain release factors" evidence="2">
    <location>
        <begin position="65"/>
        <end position="189"/>
    </location>
</feature>
<dbReference type="GO" id="GO:0070126">
    <property type="term" value="P:mitochondrial translational termination"/>
    <property type="evidence" value="ECO:0007669"/>
    <property type="project" value="TreeGrafter"/>
</dbReference>
<evidence type="ECO:0000313" key="3">
    <source>
        <dbReference type="EMBL" id="QKX56485.1"/>
    </source>
</evidence>
<dbReference type="PANTHER" id="PTHR11075">
    <property type="entry name" value="PEPTIDE CHAIN RELEASE FACTOR"/>
    <property type="match status" value="1"/>
</dbReference>
<dbReference type="Pfam" id="PF00472">
    <property type="entry name" value="RF-1"/>
    <property type="match status" value="1"/>
</dbReference>
<dbReference type="Proteomes" id="UP000509510">
    <property type="component" value="Chromosome II"/>
</dbReference>
<dbReference type="GO" id="GO:0005762">
    <property type="term" value="C:mitochondrial large ribosomal subunit"/>
    <property type="evidence" value="ECO:0007669"/>
    <property type="project" value="TreeGrafter"/>
</dbReference>
<dbReference type="AlphaFoldDB" id="A0A7H8QSN5"/>
<keyword evidence="4" id="KW-1185">Reference proteome</keyword>
<dbReference type="KEGG" id="trg:TRUGW13939_03590"/>
<dbReference type="InterPro" id="IPR052104">
    <property type="entry name" value="Mito_Release_Factor_mL62"/>
</dbReference>
<name>A0A7H8QSN5_TALRU</name>
<dbReference type="GeneID" id="55991093"/>
<accession>A0A7H8QSN5</accession>
<dbReference type="RefSeq" id="XP_035342663.1">
    <property type="nucleotide sequence ID" value="XM_035486770.1"/>
</dbReference>
<evidence type="ECO:0000313" key="4">
    <source>
        <dbReference type="Proteomes" id="UP000509510"/>
    </source>
</evidence>
<evidence type="ECO:0000259" key="2">
    <source>
        <dbReference type="Pfam" id="PF00472"/>
    </source>
</evidence>
<feature type="compositionally biased region" description="Basic residues" evidence="1">
    <location>
        <begin position="177"/>
        <end position="197"/>
    </location>
</feature>
<sequence length="197" mass="22387">MGSVFTPWRPCLSTSHAALIRPLRFSVSKRGFGNNASEPNEEELKKARQWLKTFSTSTIPRDIGVMTYSRSSGPGGQNVNKLNSKATLQVPLKHLHPILPRILHQDLQNSRYMAERSNSLVINSDESRKRSDNMESCYVKLYTLIQTIAKTTIPGETSQYQIDRVKGLKHAENESRLKHKKLKSSKKSSRRGSKYDE</sequence>